<evidence type="ECO:0000256" key="1">
    <source>
        <dbReference type="SAM" id="MobiDB-lite"/>
    </source>
</evidence>
<accession>W0JVL1</accession>
<protein>
    <submittedName>
        <fullName evidence="2">Uncharacterized protein</fullName>
    </submittedName>
</protein>
<name>W0JVL1_9EURY</name>
<dbReference type="Proteomes" id="UP000019024">
    <property type="component" value="Chromosome"/>
</dbReference>
<dbReference type="HOGENOM" id="CLU_3162997_0_0_2"/>
<evidence type="ECO:0000313" key="3">
    <source>
        <dbReference type="Proteomes" id="UP000019024"/>
    </source>
</evidence>
<dbReference type="AlphaFoldDB" id="W0JVL1"/>
<dbReference type="EMBL" id="CP007055">
    <property type="protein sequence ID" value="AHG01103.1"/>
    <property type="molecule type" value="Genomic_DNA"/>
</dbReference>
<feature type="region of interest" description="Disordered" evidence="1">
    <location>
        <begin position="1"/>
        <end position="21"/>
    </location>
</feature>
<keyword evidence="3" id="KW-1185">Reference proteome</keyword>
<organism evidence="2 3">
    <name type="scientific">Halostagnicola larsenii XH-48</name>
    <dbReference type="NCBI Taxonomy" id="797299"/>
    <lineage>
        <taxon>Archaea</taxon>
        <taxon>Methanobacteriati</taxon>
        <taxon>Methanobacteriota</taxon>
        <taxon>Stenosarchaea group</taxon>
        <taxon>Halobacteria</taxon>
        <taxon>Halobacteriales</taxon>
        <taxon>Natrialbaceae</taxon>
        <taxon>Halostagnicola</taxon>
    </lineage>
</organism>
<evidence type="ECO:0000313" key="2">
    <source>
        <dbReference type="EMBL" id="AHG01103.1"/>
    </source>
</evidence>
<gene>
    <name evidence="2" type="ORF">HALLA_16655</name>
</gene>
<reference evidence="2 3" key="1">
    <citation type="submission" date="2014-01" db="EMBL/GenBank/DDBJ databases">
        <authorList>
            <consortium name="DOE Joint Genome Institute"/>
            <person name="Anderson I."/>
            <person name="Huntemann M."/>
            <person name="Han J."/>
            <person name="Chen A."/>
            <person name="Kyrpides N."/>
            <person name="Mavromatis K."/>
            <person name="Markowitz V."/>
            <person name="Palaniappan K."/>
            <person name="Ivanova N."/>
            <person name="Schaumberg A."/>
            <person name="Pati A."/>
            <person name="Liolios K."/>
            <person name="Nordberg H.P."/>
            <person name="Cantor M.N."/>
            <person name="Hua S.X."/>
            <person name="Woyke T."/>
        </authorList>
    </citation>
    <scope>NUCLEOTIDE SEQUENCE [LARGE SCALE GENOMIC DNA]</scope>
    <source>
        <strain evidence="2 3">XH-48</strain>
    </source>
</reference>
<sequence>MLVRTGGSRIKRPFSGSGARGDGSVYAELFLSYTKRFLLYAGVHGTR</sequence>
<dbReference type="KEGG" id="hlr:HALLA_16655"/>
<proteinExistence type="predicted"/>